<dbReference type="EMBL" id="BAABLV010000003">
    <property type="protein sequence ID" value="GAA4888900.1"/>
    <property type="molecule type" value="Genomic_DNA"/>
</dbReference>
<accession>A0ABP9EXR9</accession>
<evidence type="ECO:0000313" key="2">
    <source>
        <dbReference type="Proteomes" id="UP001501521"/>
    </source>
</evidence>
<dbReference type="Proteomes" id="UP001501521">
    <property type="component" value="Unassembled WGS sequence"/>
</dbReference>
<organism evidence="1 2">
    <name type="scientific">Tessaracoccus lubricantis</name>
    <dbReference type="NCBI Taxonomy" id="545543"/>
    <lineage>
        <taxon>Bacteria</taxon>
        <taxon>Bacillati</taxon>
        <taxon>Actinomycetota</taxon>
        <taxon>Actinomycetes</taxon>
        <taxon>Propionibacteriales</taxon>
        <taxon>Propionibacteriaceae</taxon>
        <taxon>Tessaracoccus</taxon>
    </lineage>
</organism>
<proteinExistence type="predicted"/>
<comment type="caution">
    <text evidence="1">The sequence shown here is derived from an EMBL/GenBank/DDBJ whole genome shotgun (WGS) entry which is preliminary data.</text>
</comment>
<protein>
    <submittedName>
        <fullName evidence="1">Uncharacterized protein</fullName>
    </submittedName>
</protein>
<gene>
    <name evidence="1" type="ORF">GCM10025789_01590</name>
</gene>
<evidence type="ECO:0000313" key="1">
    <source>
        <dbReference type="EMBL" id="GAA4888900.1"/>
    </source>
</evidence>
<dbReference type="RefSeq" id="WP_345577537.1">
    <property type="nucleotide sequence ID" value="NZ_BAABLV010000003.1"/>
</dbReference>
<reference evidence="2" key="1">
    <citation type="journal article" date="2019" name="Int. J. Syst. Evol. Microbiol.">
        <title>The Global Catalogue of Microorganisms (GCM) 10K type strain sequencing project: providing services to taxonomists for standard genome sequencing and annotation.</title>
        <authorList>
            <consortium name="The Broad Institute Genomics Platform"/>
            <consortium name="The Broad Institute Genome Sequencing Center for Infectious Disease"/>
            <person name="Wu L."/>
            <person name="Ma J."/>
        </authorList>
    </citation>
    <scope>NUCLEOTIDE SEQUENCE [LARGE SCALE GENOMIC DNA]</scope>
    <source>
        <strain evidence="2">JCM 19125</strain>
    </source>
</reference>
<sequence length="57" mass="6362">MVDTSELSEDEAVAQIIEAARAWFGSSDGTPITDVEVDAMLLQTIDERFENDKPLYK</sequence>
<name>A0ABP9EXR9_9ACTN</name>
<keyword evidence="2" id="KW-1185">Reference proteome</keyword>